<name>W7MR44_GIBM7</name>
<proteinExistence type="predicted"/>
<protein>
    <submittedName>
        <fullName evidence="1">Uncharacterized protein</fullName>
    </submittedName>
</protein>
<dbReference type="KEGG" id="fvr:FVEG_16608"/>
<gene>
    <name evidence="1" type="ORF">FVEG_16608</name>
</gene>
<evidence type="ECO:0000313" key="2">
    <source>
        <dbReference type="Proteomes" id="UP000009096"/>
    </source>
</evidence>
<dbReference type="VEuPathDB" id="FungiDB:FVEG_16608"/>
<dbReference type="RefSeq" id="XP_018756415.1">
    <property type="nucleotide sequence ID" value="XM_018905851.1"/>
</dbReference>
<keyword evidence="2" id="KW-1185">Reference proteome</keyword>
<dbReference type="GeneID" id="30073484"/>
<dbReference type="EMBL" id="CM000578">
    <property type="protein sequence ID" value="EWG50224.1"/>
    <property type="molecule type" value="Genomic_DNA"/>
</dbReference>
<evidence type="ECO:0000313" key="1">
    <source>
        <dbReference type="EMBL" id="EWG50224.1"/>
    </source>
</evidence>
<dbReference type="AlphaFoldDB" id="W7MR44"/>
<dbReference type="EMBL" id="DS022254">
    <property type="protein sequence ID" value="EWG50224.1"/>
    <property type="molecule type" value="Genomic_DNA"/>
</dbReference>
<organism evidence="1 2">
    <name type="scientific">Gibberella moniliformis (strain M3125 / FGSC 7600)</name>
    <name type="common">Maize ear and stalk rot fungus</name>
    <name type="synonym">Fusarium verticillioides</name>
    <dbReference type="NCBI Taxonomy" id="334819"/>
    <lineage>
        <taxon>Eukaryota</taxon>
        <taxon>Fungi</taxon>
        <taxon>Dikarya</taxon>
        <taxon>Ascomycota</taxon>
        <taxon>Pezizomycotina</taxon>
        <taxon>Sordariomycetes</taxon>
        <taxon>Hypocreomycetidae</taxon>
        <taxon>Hypocreales</taxon>
        <taxon>Nectriaceae</taxon>
        <taxon>Fusarium</taxon>
        <taxon>Fusarium fujikuroi species complex</taxon>
    </lineage>
</organism>
<reference evidence="1 2" key="1">
    <citation type="journal article" date="2010" name="Nature">
        <title>Comparative genomics reveals mobile pathogenicity chromosomes in Fusarium.</title>
        <authorList>
            <person name="Ma L.J."/>
            <person name="van der Does H.C."/>
            <person name="Borkovich K.A."/>
            <person name="Coleman J.J."/>
            <person name="Daboussi M.J."/>
            <person name="Di Pietro A."/>
            <person name="Dufresne M."/>
            <person name="Freitag M."/>
            <person name="Grabherr M."/>
            <person name="Henrissat B."/>
            <person name="Houterman P.M."/>
            <person name="Kang S."/>
            <person name="Shim W.B."/>
            <person name="Woloshuk C."/>
            <person name="Xie X."/>
            <person name="Xu J.R."/>
            <person name="Antoniw J."/>
            <person name="Baker S.E."/>
            <person name="Bluhm B.H."/>
            <person name="Breakspear A."/>
            <person name="Brown D.W."/>
            <person name="Butchko R.A."/>
            <person name="Chapman S."/>
            <person name="Coulson R."/>
            <person name="Coutinho P.M."/>
            <person name="Danchin E.G."/>
            <person name="Diener A."/>
            <person name="Gale L.R."/>
            <person name="Gardiner D.M."/>
            <person name="Goff S."/>
            <person name="Hammond-Kosack K.E."/>
            <person name="Hilburn K."/>
            <person name="Hua-Van A."/>
            <person name="Jonkers W."/>
            <person name="Kazan K."/>
            <person name="Kodira C.D."/>
            <person name="Koehrsen M."/>
            <person name="Kumar L."/>
            <person name="Lee Y.H."/>
            <person name="Li L."/>
            <person name="Manners J.M."/>
            <person name="Miranda-Saavedra D."/>
            <person name="Mukherjee M."/>
            <person name="Park G."/>
            <person name="Park J."/>
            <person name="Park S.Y."/>
            <person name="Proctor R.H."/>
            <person name="Regev A."/>
            <person name="Ruiz-Roldan M.C."/>
            <person name="Sain D."/>
            <person name="Sakthikumar S."/>
            <person name="Sykes S."/>
            <person name="Schwartz D.C."/>
            <person name="Turgeon B.G."/>
            <person name="Wapinski I."/>
            <person name="Yoder O."/>
            <person name="Young S."/>
            <person name="Zeng Q."/>
            <person name="Zhou S."/>
            <person name="Galagan J."/>
            <person name="Cuomo C.A."/>
            <person name="Kistler H.C."/>
            <person name="Rep M."/>
        </authorList>
    </citation>
    <scope>NUCLEOTIDE SEQUENCE [LARGE SCALE GENOMIC DNA]</scope>
    <source>
        <strain evidence="2">M3125 / FGSC 7600</strain>
    </source>
</reference>
<accession>W7MR44</accession>
<dbReference type="Proteomes" id="UP000009096">
    <property type="component" value="Chromosome 1"/>
</dbReference>
<sequence length="101" mass="11634">MSHEHQRPCEPGAGPLTYRCCAGEFEMGLIRLSTPILHYLHCTSVRVAGCWCCIWFSVRDLRCDSVRVPITNNQCPYIRTCKRQIVATLKLICCNLVWYVK</sequence>